<dbReference type="InterPro" id="IPR050301">
    <property type="entry name" value="NTE"/>
</dbReference>
<evidence type="ECO:0000259" key="11">
    <source>
        <dbReference type="PROSITE" id="PS51635"/>
    </source>
</evidence>
<gene>
    <name evidence="12" type="ORF">BXY53_0361</name>
</gene>
<dbReference type="SUPFAM" id="SSF51206">
    <property type="entry name" value="cAMP-binding domain-like"/>
    <property type="match status" value="1"/>
</dbReference>
<keyword evidence="5" id="KW-0442">Lipid degradation</keyword>
<accession>A0A397Q1B4</accession>
<evidence type="ECO:0000256" key="2">
    <source>
        <dbReference type="ARBA" id="ARBA00006636"/>
    </source>
</evidence>
<keyword evidence="7" id="KW-0443">Lipid metabolism</keyword>
<dbReference type="PROSITE" id="PS50042">
    <property type="entry name" value="CNMP_BINDING_3"/>
    <property type="match status" value="1"/>
</dbReference>
<protein>
    <submittedName>
        <fullName evidence="12">NTE family protein</fullName>
    </submittedName>
</protein>
<keyword evidence="13" id="KW-1185">Reference proteome</keyword>
<evidence type="ECO:0000313" key="13">
    <source>
        <dbReference type="Proteomes" id="UP000266273"/>
    </source>
</evidence>
<evidence type="ECO:0000256" key="1">
    <source>
        <dbReference type="ARBA" id="ARBA00004370"/>
    </source>
</evidence>
<dbReference type="AlphaFoldDB" id="A0A397Q1B4"/>
<dbReference type="OrthoDB" id="5290098at2"/>
<evidence type="ECO:0000256" key="6">
    <source>
        <dbReference type="ARBA" id="ARBA00022989"/>
    </source>
</evidence>
<feature type="domain" description="PNPLA" evidence="11">
    <location>
        <begin position="327"/>
        <end position="494"/>
    </location>
</feature>
<dbReference type="EMBL" id="QXDF01000001">
    <property type="protein sequence ID" value="RIA55300.1"/>
    <property type="molecule type" value="Genomic_DNA"/>
</dbReference>
<feature type="domain" description="Cyclic nucleotide-binding" evidence="10">
    <location>
        <begin position="15"/>
        <end position="137"/>
    </location>
</feature>
<dbReference type="Pfam" id="PF00027">
    <property type="entry name" value="cNMP_binding"/>
    <property type="match status" value="1"/>
</dbReference>
<reference evidence="12 13" key="1">
    <citation type="submission" date="2018-08" db="EMBL/GenBank/DDBJ databases">
        <title>Genomic Encyclopedia of Archaeal and Bacterial Type Strains, Phase II (KMG-II): from individual species to whole genera.</title>
        <authorList>
            <person name="Goeker M."/>
        </authorList>
    </citation>
    <scope>NUCLEOTIDE SEQUENCE [LARGE SCALE GENOMIC DNA]</scope>
    <source>
        <strain evidence="12 13">DSM 5002</strain>
    </source>
</reference>
<evidence type="ECO:0000256" key="9">
    <source>
        <dbReference type="PROSITE-ProRule" id="PRU01161"/>
    </source>
</evidence>
<organism evidence="12 13">
    <name type="scientific">Dichotomicrobium thermohalophilum</name>
    <dbReference type="NCBI Taxonomy" id="933063"/>
    <lineage>
        <taxon>Bacteria</taxon>
        <taxon>Pseudomonadati</taxon>
        <taxon>Pseudomonadota</taxon>
        <taxon>Alphaproteobacteria</taxon>
        <taxon>Hyphomicrobiales</taxon>
        <taxon>Hyphomicrobiaceae</taxon>
        <taxon>Dichotomicrobium</taxon>
    </lineage>
</organism>
<dbReference type="GO" id="GO:0004622">
    <property type="term" value="F:phosphatidylcholine lysophospholipase activity"/>
    <property type="evidence" value="ECO:0007669"/>
    <property type="project" value="UniProtKB-ARBA"/>
</dbReference>
<keyword evidence="6" id="KW-1133">Transmembrane helix</keyword>
<comment type="similarity">
    <text evidence="2">Belongs to the NTE family.</text>
</comment>
<dbReference type="PANTHER" id="PTHR14226">
    <property type="entry name" value="NEUROPATHY TARGET ESTERASE/SWISS CHEESE D.MELANOGASTER"/>
    <property type="match status" value="1"/>
</dbReference>
<dbReference type="Proteomes" id="UP000266273">
    <property type="component" value="Unassembled WGS sequence"/>
</dbReference>
<proteinExistence type="inferred from homology"/>
<dbReference type="PANTHER" id="PTHR14226:SF29">
    <property type="entry name" value="NEUROPATHY TARGET ESTERASE SWS"/>
    <property type="match status" value="1"/>
</dbReference>
<feature type="short sequence motif" description="GXGXXG" evidence="9">
    <location>
        <begin position="331"/>
        <end position="336"/>
    </location>
</feature>
<comment type="subcellular location">
    <subcellularLocation>
        <location evidence="1">Membrane</location>
    </subcellularLocation>
</comment>
<dbReference type="InterPro" id="IPR000595">
    <property type="entry name" value="cNMP-bd_dom"/>
</dbReference>
<evidence type="ECO:0000256" key="7">
    <source>
        <dbReference type="ARBA" id="ARBA00023098"/>
    </source>
</evidence>
<dbReference type="InterPro" id="IPR002641">
    <property type="entry name" value="PNPLA_dom"/>
</dbReference>
<evidence type="ECO:0000256" key="8">
    <source>
        <dbReference type="ARBA" id="ARBA00023136"/>
    </source>
</evidence>
<dbReference type="PROSITE" id="PS51635">
    <property type="entry name" value="PNPLA"/>
    <property type="match status" value="1"/>
</dbReference>
<evidence type="ECO:0000313" key="12">
    <source>
        <dbReference type="EMBL" id="RIA55300.1"/>
    </source>
</evidence>
<dbReference type="Gene3D" id="2.60.120.10">
    <property type="entry name" value="Jelly Rolls"/>
    <property type="match status" value="1"/>
</dbReference>
<comment type="caution">
    <text evidence="12">The sequence shown here is derived from an EMBL/GenBank/DDBJ whole genome shotgun (WGS) entry which is preliminary data.</text>
</comment>
<evidence type="ECO:0000256" key="3">
    <source>
        <dbReference type="ARBA" id="ARBA00022692"/>
    </source>
</evidence>
<comment type="caution">
    <text evidence="9">Lacks conserved residue(s) required for the propagation of feature annotation.</text>
</comment>
<dbReference type="CDD" id="cd00038">
    <property type="entry name" value="CAP_ED"/>
    <property type="match status" value="1"/>
</dbReference>
<dbReference type="RefSeq" id="WP_119060223.1">
    <property type="nucleotide sequence ID" value="NZ_QXDF01000001.1"/>
</dbReference>
<dbReference type="InterPro" id="IPR016035">
    <property type="entry name" value="Acyl_Trfase/lysoPLipase"/>
</dbReference>
<evidence type="ECO:0000259" key="10">
    <source>
        <dbReference type="PROSITE" id="PS50042"/>
    </source>
</evidence>
<keyword evidence="4" id="KW-0378">Hydrolase</keyword>
<dbReference type="InterPro" id="IPR018490">
    <property type="entry name" value="cNMP-bd_dom_sf"/>
</dbReference>
<dbReference type="GO" id="GO:0016020">
    <property type="term" value="C:membrane"/>
    <property type="evidence" value="ECO:0007669"/>
    <property type="project" value="UniProtKB-SubCell"/>
</dbReference>
<dbReference type="SUPFAM" id="SSF52151">
    <property type="entry name" value="FabD/lysophospholipase-like"/>
    <property type="match status" value="1"/>
</dbReference>
<dbReference type="Pfam" id="PF24179">
    <property type="entry name" value="NTE_Ploop"/>
    <property type="match status" value="1"/>
</dbReference>
<keyword evidence="8" id="KW-0472">Membrane</keyword>
<evidence type="ECO:0000256" key="4">
    <source>
        <dbReference type="ARBA" id="ARBA00022801"/>
    </source>
</evidence>
<dbReference type="InterPro" id="IPR014710">
    <property type="entry name" value="RmlC-like_jellyroll"/>
</dbReference>
<dbReference type="Gene3D" id="3.40.1090.10">
    <property type="entry name" value="Cytosolic phospholipase A2 catalytic domain"/>
    <property type="match status" value="1"/>
</dbReference>
<sequence length="625" mass="66128">MTPQPPFLLLKAVDAFQELAADDLRALYAAAHVMSLATGEKLAAAGAPVEALNIVMSGRLIATADEAWQPEEQAAKAVFGPGAAVDASDFFGFGKHAWQVTAARPSTVLRLSREDFREVMAGMPHLWETLLSGLVKGGGRVSATVPKPAARTIAICPGASGEVPKDFLRALAEALEELGACQILSAAGLGQNQPGGIALDDPEVAQELEESERRNDVVLYVADGTLSPWTRRCIDRADEVLIVGVDDGDPAGPRIPSTDVERCGLGMAGGRTSRLAIVTGRLSGRLQGGAERWLAARPVQAHHFVALGDKASFARLARFLMGRANAVTLSGSGLCGAAHLGVITALEASGVPIDAIGGTGAGAAVGALLACGLGPEDINGLAKTIFTQRGVLTSARRQAAFFGGRLGLYGHARYDRLIDRHIPHGTAADLRLPFHGFAANISRARLWTHERDSLQAIVRTNWTPPGVLAPFISVDGDMLVDASGAAPPPVDDLRALGVGRCFAVQPLAGPLGRAPAAYRDLRRLTMRGGRRKGLAQDAALPTIPDIALRAQTPRWFTGEDLPDDLVVFQPPMPRGISLLDFARHARIMALARDWALREIEHLREEGDPVFAAVAASVEQILEENR</sequence>
<keyword evidence="3" id="KW-0812">Transmembrane</keyword>
<dbReference type="GO" id="GO:0016042">
    <property type="term" value="P:lipid catabolic process"/>
    <property type="evidence" value="ECO:0007669"/>
    <property type="project" value="UniProtKB-KW"/>
</dbReference>
<dbReference type="Pfam" id="PF01734">
    <property type="entry name" value="Patatin"/>
    <property type="match status" value="1"/>
</dbReference>
<dbReference type="InterPro" id="IPR056556">
    <property type="entry name" value="NTE1_P-loop_dom"/>
</dbReference>
<name>A0A397Q1B4_9HYPH</name>
<evidence type="ECO:0000256" key="5">
    <source>
        <dbReference type="ARBA" id="ARBA00022963"/>
    </source>
</evidence>